<dbReference type="InterPro" id="IPR020904">
    <property type="entry name" value="Sc_DH/Rdtase_CS"/>
</dbReference>
<dbReference type="GO" id="GO:0016491">
    <property type="term" value="F:oxidoreductase activity"/>
    <property type="evidence" value="ECO:0007669"/>
    <property type="project" value="UniProtKB-KW"/>
</dbReference>
<protein>
    <submittedName>
        <fullName evidence="5">Acetoin dehydrogenase</fullName>
    </submittedName>
</protein>
<evidence type="ECO:0000256" key="1">
    <source>
        <dbReference type="ARBA" id="ARBA00006484"/>
    </source>
</evidence>
<dbReference type="Gene3D" id="3.40.50.720">
    <property type="entry name" value="NAD(P)-binding Rossmann-like Domain"/>
    <property type="match status" value="1"/>
</dbReference>
<keyword evidence="2" id="KW-0560">Oxidoreductase</keyword>
<dbReference type="AlphaFoldDB" id="A0A2T4UDL0"/>
<dbReference type="PANTHER" id="PTHR44196">
    <property type="entry name" value="DEHYDROGENASE/REDUCTASE SDR FAMILY MEMBER 7B"/>
    <property type="match status" value="1"/>
</dbReference>
<sequence length="280" mass="29363">MSAVAGKVCAVTGAGSGIGRALATGLARRGAKLALSDVDAQGLQATADAVRALGAAVHTATVDVSDRDAVEAWSAQVVGEYGVVHQIYNNAGVAHSATVLESDYADYERVLGINLWGVIHGTKAFLPHVVASGDGHVINISSLNGYLAQPEMSHYCTSKFAVRGFTETLRAEMAAGGHRVGVTVVHPGGIKTAIADNALEHARESGVEITAEQEARNRLYNEKLLKMPAERAADIVIGGVEADRPRVLVGNDAKAVDALVRLLPARHLPLFAALQKRLVR</sequence>
<dbReference type="Pfam" id="PF00106">
    <property type="entry name" value="adh_short"/>
    <property type="match status" value="1"/>
</dbReference>
<dbReference type="PRINTS" id="PR00081">
    <property type="entry name" value="GDHRDH"/>
</dbReference>
<evidence type="ECO:0000259" key="4">
    <source>
        <dbReference type="SMART" id="SM00822"/>
    </source>
</evidence>
<dbReference type="RefSeq" id="WP_107570640.1">
    <property type="nucleotide sequence ID" value="NZ_PYYB01000003.1"/>
</dbReference>
<reference evidence="5 6" key="1">
    <citation type="submission" date="2018-03" db="EMBL/GenBank/DDBJ databases">
        <title>Aquarubrobacter algicola gen. nov., sp. nov., a novel actinobacterium isolated from shallow eutrophic lake during the end of cyanobacterial harmful algal blooms.</title>
        <authorList>
            <person name="Chun S.J."/>
        </authorList>
    </citation>
    <scope>NUCLEOTIDE SEQUENCE [LARGE SCALE GENOMIC DNA]</scope>
    <source>
        <strain evidence="5 6">Seoho-28</strain>
    </source>
</reference>
<dbReference type="PROSITE" id="PS00061">
    <property type="entry name" value="ADH_SHORT"/>
    <property type="match status" value="1"/>
</dbReference>
<dbReference type="SMART" id="SM00822">
    <property type="entry name" value="PKS_KR"/>
    <property type="match status" value="1"/>
</dbReference>
<dbReference type="InterPro" id="IPR057326">
    <property type="entry name" value="KR_dom"/>
</dbReference>
<dbReference type="Proteomes" id="UP000240739">
    <property type="component" value="Unassembled WGS sequence"/>
</dbReference>
<dbReference type="CDD" id="cd05233">
    <property type="entry name" value="SDR_c"/>
    <property type="match status" value="1"/>
</dbReference>
<evidence type="ECO:0000256" key="2">
    <source>
        <dbReference type="ARBA" id="ARBA00023002"/>
    </source>
</evidence>
<comment type="caution">
    <text evidence="5">The sequence shown here is derived from an EMBL/GenBank/DDBJ whole genome shotgun (WGS) entry which is preliminary data.</text>
</comment>
<gene>
    <name evidence="5" type="ORF">C7Y72_18315</name>
</gene>
<organism evidence="5 6">
    <name type="scientific">Paraconexibacter algicola</name>
    <dbReference type="NCBI Taxonomy" id="2133960"/>
    <lineage>
        <taxon>Bacteria</taxon>
        <taxon>Bacillati</taxon>
        <taxon>Actinomycetota</taxon>
        <taxon>Thermoleophilia</taxon>
        <taxon>Solirubrobacterales</taxon>
        <taxon>Paraconexibacteraceae</taxon>
        <taxon>Paraconexibacter</taxon>
    </lineage>
</organism>
<dbReference type="InterPro" id="IPR036291">
    <property type="entry name" value="NAD(P)-bd_dom_sf"/>
</dbReference>
<evidence type="ECO:0000313" key="6">
    <source>
        <dbReference type="Proteomes" id="UP000240739"/>
    </source>
</evidence>
<feature type="domain" description="Ketoreductase" evidence="4">
    <location>
        <begin position="7"/>
        <end position="193"/>
    </location>
</feature>
<evidence type="ECO:0000313" key="5">
    <source>
        <dbReference type="EMBL" id="PTL55597.1"/>
    </source>
</evidence>
<proteinExistence type="inferred from homology"/>
<dbReference type="SUPFAM" id="SSF51735">
    <property type="entry name" value="NAD(P)-binding Rossmann-fold domains"/>
    <property type="match status" value="1"/>
</dbReference>
<evidence type="ECO:0000256" key="3">
    <source>
        <dbReference type="RuleBase" id="RU000363"/>
    </source>
</evidence>
<dbReference type="PRINTS" id="PR00080">
    <property type="entry name" value="SDRFAMILY"/>
</dbReference>
<comment type="similarity">
    <text evidence="1 3">Belongs to the short-chain dehydrogenases/reductases (SDR) family.</text>
</comment>
<dbReference type="InterPro" id="IPR002347">
    <property type="entry name" value="SDR_fam"/>
</dbReference>
<dbReference type="PANTHER" id="PTHR44196:SF1">
    <property type="entry name" value="DEHYDROGENASE_REDUCTASE SDR FAMILY MEMBER 7B"/>
    <property type="match status" value="1"/>
</dbReference>
<dbReference type="EMBL" id="PYYB01000003">
    <property type="protein sequence ID" value="PTL55597.1"/>
    <property type="molecule type" value="Genomic_DNA"/>
</dbReference>
<keyword evidence="6" id="KW-1185">Reference proteome</keyword>
<name>A0A2T4UDL0_9ACTN</name>
<accession>A0A2T4UDL0</accession>
<dbReference type="GO" id="GO:0016020">
    <property type="term" value="C:membrane"/>
    <property type="evidence" value="ECO:0007669"/>
    <property type="project" value="TreeGrafter"/>
</dbReference>
<dbReference type="OrthoDB" id="3237043at2"/>